<gene>
    <name evidence="6" type="ORF">DES36_11270</name>
</gene>
<comment type="caution">
    <text evidence="6">The sequence shown here is derived from an EMBL/GenBank/DDBJ whole genome shotgun (WGS) entry which is preliminary data.</text>
</comment>
<accession>A0A366I379</accession>
<dbReference type="SUPFAM" id="SSF52540">
    <property type="entry name" value="P-loop containing nucleoside triphosphate hydrolases"/>
    <property type="match status" value="1"/>
</dbReference>
<dbReference type="RefSeq" id="WP_113921031.1">
    <property type="nucleotide sequence ID" value="NZ_QNRX01000012.1"/>
</dbReference>
<dbReference type="PANTHER" id="PTHR13696">
    <property type="entry name" value="P-LOOP CONTAINING NUCLEOSIDE TRIPHOSPHATE HYDROLASE"/>
    <property type="match status" value="1"/>
</dbReference>
<evidence type="ECO:0000256" key="1">
    <source>
        <dbReference type="ARBA" id="ARBA00006976"/>
    </source>
</evidence>
<comment type="subunit">
    <text evidence="3">Dimerizes in the presence of ATP but not ADP; ATP-binding is required for double-stranded (ds)DNA-binding. Interacts with DnaA.</text>
</comment>
<evidence type="ECO:0000256" key="2">
    <source>
        <dbReference type="ARBA" id="ARBA00049360"/>
    </source>
</evidence>
<reference evidence="6 7" key="1">
    <citation type="submission" date="2018-06" db="EMBL/GenBank/DDBJ databases">
        <title>Genomic Encyclopedia of Type Strains, Phase IV (KMG-IV): sequencing the most valuable type-strain genomes for metagenomic binning, comparative biology and taxonomic classification.</title>
        <authorList>
            <person name="Goeker M."/>
        </authorList>
    </citation>
    <scope>NUCLEOTIDE SEQUENCE [LARGE SCALE GENOMIC DNA]</scope>
    <source>
        <strain evidence="6 7">DSM 22112</strain>
    </source>
</reference>
<dbReference type="Proteomes" id="UP000253490">
    <property type="component" value="Unassembled WGS sequence"/>
</dbReference>
<dbReference type="EMBL" id="QNRX01000012">
    <property type="protein sequence ID" value="RBP62097.1"/>
    <property type="molecule type" value="Genomic_DNA"/>
</dbReference>
<sequence length="258" mass="28796">MTKVVSIYNQKGGVGKTTTNINLSAYVSLLGYKVLVIDADPQGNTTSGFGFEKDNLENTLYDGMVNNISMEDIILKTRYENLDLVPSDANLAGAEIEINQDSKKELRIRKLIDQLNEKYDYIFIDCPPSLGLISINALTASHSVLIPIQCEYYAIEGVSQLVKTIDLVRRGLQIPLEIEGIVLTMYDGRTNLSLQVAEEVRKFFKDKVFETMIPRNVRLAEAPSYGETIEEYDSSSKGAIAYKELAEEFIKKGKDSGE</sequence>
<feature type="domain" description="AAA" evidence="5">
    <location>
        <begin position="2"/>
        <end position="177"/>
    </location>
</feature>
<dbReference type="Gene3D" id="3.40.50.300">
    <property type="entry name" value="P-loop containing nucleotide triphosphate hydrolases"/>
    <property type="match status" value="1"/>
</dbReference>
<dbReference type="InterPro" id="IPR025669">
    <property type="entry name" value="AAA_dom"/>
</dbReference>
<protein>
    <recommendedName>
        <fullName evidence="4">Sporulation initiation inhibitor protein Soj</fullName>
    </recommendedName>
</protein>
<comment type="similarity">
    <text evidence="1">Belongs to the ParA family.</text>
</comment>
<name>A0A366I379_9FIRM</name>
<dbReference type="AlphaFoldDB" id="A0A366I379"/>
<dbReference type="InterPro" id="IPR027417">
    <property type="entry name" value="P-loop_NTPase"/>
</dbReference>
<keyword evidence="7" id="KW-1185">Reference proteome</keyword>
<dbReference type="InterPro" id="IPR050678">
    <property type="entry name" value="DNA_Partitioning_ATPase"/>
</dbReference>
<evidence type="ECO:0000313" key="6">
    <source>
        <dbReference type="EMBL" id="RBP62097.1"/>
    </source>
</evidence>
<dbReference type="CDD" id="cd02042">
    <property type="entry name" value="ParAB_family"/>
    <property type="match status" value="1"/>
</dbReference>
<proteinExistence type="inferred from homology"/>
<comment type="catalytic activity">
    <reaction evidence="2">
        <text>ATP + H2O = ADP + phosphate + H(+)</text>
        <dbReference type="Rhea" id="RHEA:13065"/>
        <dbReference type="ChEBI" id="CHEBI:15377"/>
        <dbReference type="ChEBI" id="CHEBI:15378"/>
        <dbReference type="ChEBI" id="CHEBI:30616"/>
        <dbReference type="ChEBI" id="CHEBI:43474"/>
        <dbReference type="ChEBI" id="CHEBI:456216"/>
    </reaction>
</comment>
<dbReference type="OrthoDB" id="9815116at2"/>
<evidence type="ECO:0000313" key="7">
    <source>
        <dbReference type="Proteomes" id="UP000253490"/>
    </source>
</evidence>
<dbReference type="PANTHER" id="PTHR13696:SF52">
    <property type="entry name" value="PARA FAMILY PROTEIN CT_582"/>
    <property type="match status" value="1"/>
</dbReference>
<dbReference type="FunFam" id="3.40.50.300:FF:000285">
    <property type="entry name" value="Sporulation initiation inhibitor Soj"/>
    <property type="match status" value="1"/>
</dbReference>
<evidence type="ECO:0000256" key="3">
    <source>
        <dbReference type="ARBA" id="ARBA00062323"/>
    </source>
</evidence>
<evidence type="ECO:0000259" key="5">
    <source>
        <dbReference type="Pfam" id="PF13614"/>
    </source>
</evidence>
<organism evidence="6 7">
    <name type="scientific">Alkalibaculum bacchi</name>
    <dbReference type="NCBI Taxonomy" id="645887"/>
    <lineage>
        <taxon>Bacteria</taxon>
        <taxon>Bacillati</taxon>
        <taxon>Bacillota</taxon>
        <taxon>Clostridia</taxon>
        <taxon>Eubacteriales</taxon>
        <taxon>Eubacteriaceae</taxon>
        <taxon>Alkalibaculum</taxon>
    </lineage>
</organism>
<evidence type="ECO:0000256" key="4">
    <source>
        <dbReference type="ARBA" id="ARBA00071824"/>
    </source>
</evidence>
<dbReference type="Pfam" id="PF13614">
    <property type="entry name" value="AAA_31"/>
    <property type="match status" value="1"/>
</dbReference>
<dbReference type="PIRSF" id="PIRSF009320">
    <property type="entry name" value="Nuc_binding_HP_1000"/>
    <property type="match status" value="1"/>
</dbReference>